<gene>
    <name evidence="4" type="ORF">G9U52_14155</name>
</gene>
<dbReference type="SUPFAM" id="SSF53335">
    <property type="entry name" value="S-adenosyl-L-methionine-dependent methyltransferases"/>
    <property type="match status" value="1"/>
</dbReference>
<evidence type="ECO:0000313" key="4">
    <source>
        <dbReference type="EMBL" id="NHN30978.1"/>
    </source>
</evidence>
<keyword evidence="1" id="KW-0808">Transferase</keyword>
<protein>
    <submittedName>
        <fullName evidence="4">Class I SAM-dependent methyltransferase</fullName>
    </submittedName>
</protein>
<dbReference type="InterPro" id="IPR029063">
    <property type="entry name" value="SAM-dependent_MTases_sf"/>
</dbReference>
<keyword evidence="5" id="KW-1185">Reference proteome</keyword>
<evidence type="ECO:0000256" key="1">
    <source>
        <dbReference type="ARBA" id="ARBA00022679"/>
    </source>
</evidence>
<name>A0ABX0J5Q7_9BACL</name>
<evidence type="ECO:0000256" key="2">
    <source>
        <dbReference type="SAM" id="MobiDB-lite"/>
    </source>
</evidence>
<dbReference type="Proteomes" id="UP001165962">
    <property type="component" value="Unassembled WGS sequence"/>
</dbReference>
<feature type="region of interest" description="Disordered" evidence="2">
    <location>
        <begin position="196"/>
        <end position="225"/>
    </location>
</feature>
<dbReference type="PANTHER" id="PTHR43861">
    <property type="entry name" value="TRANS-ACONITATE 2-METHYLTRANSFERASE-RELATED"/>
    <property type="match status" value="1"/>
</dbReference>
<dbReference type="CDD" id="cd02440">
    <property type="entry name" value="AdoMet_MTases"/>
    <property type="match status" value="1"/>
</dbReference>
<evidence type="ECO:0000259" key="3">
    <source>
        <dbReference type="Pfam" id="PF13649"/>
    </source>
</evidence>
<dbReference type="Gene3D" id="2.20.25.110">
    <property type="entry name" value="S-adenosyl-L-methionine-dependent methyltransferases"/>
    <property type="match status" value="1"/>
</dbReference>
<proteinExistence type="predicted"/>
<dbReference type="GO" id="GO:0032259">
    <property type="term" value="P:methylation"/>
    <property type="evidence" value="ECO:0007669"/>
    <property type="project" value="UniProtKB-KW"/>
</dbReference>
<comment type="caution">
    <text evidence="4">The sequence shown here is derived from an EMBL/GenBank/DDBJ whole genome shotgun (WGS) entry which is preliminary data.</text>
</comment>
<accession>A0ABX0J5Q7</accession>
<sequence length="280" mass="32065">MAYNQFAYHYDRLMEEMPYPQWLEFLRLCWEKHEQPQTLVDLGCGTGSIAIPLAQQGFEVYGIDLSEDMLSVAQHKAVEAERSQPFPGQGSLTWLQQDMRDWALLRPVDAVISLCDCINYLLEETDVQEAFVQAFAALKPGGLFVFDVHTEHQFEMYANEQPFFLNEEDIAYIWTSELDEERCEIEHALTIFAKVPASSESSEGSEDTEGNRAPNAGSSAQEGNEQFRRVEEYHVQRAYDLDWLHTALNKAGFSAVDCYGDFTWQPITVTTQRAFFVARK</sequence>
<dbReference type="EMBL" id="JAAOIW010000004">
    <property type="protein sequence ID" value="NHN30978.1"/>
    <property type="molecule type" value="Genomic_DNA"/>
</dbReference>
<dbReference type="Gene3D" id="3.40.50.150">
    <property type="entry name" value="Vaccinia Virus protein VP39"/>
    <property type="match status" value="1"/>
</dbReference>
<dbReference type="InterPro" id="IPR041698">
    <property type="entry name" value="Methyltransf_25"/>
</dbReference>
<dbReference type="GO" id="GO:0008168">
    <property type="term" value="F:methyltransferase activity"/>
    <property type="evidence" value="ECO:0007669"/>
    <property type="project" value="UniProtKB-KW"/>
</dbReference>
<dbReference type="Pfam" id="PF13649">
    <property type="entry name" value="Methyltransf_25"/>
    <property type="match status" value="1"/>
</dbReference>
<organism evidence="4 5">
    <name type="scientific">Paenibacillus agricola</name>
    <dbReference type="NCBI Taxonomy" id="2716264"/>
    <lineage>
        <taxon>Bacteria</taxon>
        <taxon>Bacillati</taxon>
        <taxon>Bacillota</taxon>
        <taxon>Bacilli</taxon>
        <taxon>Bacillales</taxon>
        <taxon>Paenibacillaceae</taxon>
        <taxon>Paenibacillus</taxon>
    </lineage>
</organism>
<reference evidence="4" key="1">
    <citation type="submission" date="2020-03" db="EMBL/GenBank/DDBJ databases">
        <title>Draft sequencing of Paenibacilllus sp. S3N08.</title>
        <authorList>
            <person name="Kim D.-U."/>
        </authorList>
    </citation>
    <scope>NUCLEOTIDE SEQUENCE</scope>
    <source>
        <strain evidence="4">S3N08</strain>
    </source>
</reference>
<evidence type="ECO:0000313" key="5">
    <source>
        <dbReference type="Proteomes" id="UP001165962"/>
    </source>
</evidence>
<feature type="domain" description="Methyltransferase" evidence="3">
    <location>
        <begin position="40"/>
        <end position="142"/>
    </location>
</feature>
<keyword evidence="4" id="KW-0489">Methyltransferase</keyword>